<evidence type="ECO:0000313" key="3">
    <source>
        <dbReference type="Proteomes" id="UP000197065"/>
    </source>
</evidence>
<organism evidence="2 3">
    <name type="scientific">Arboricoccus pini</name>
    <dbReference type="NCBI Taxonomy" id="1963835"/>
    <lineage>
        <taxon>Bacteria</taxon>
        <taxon>Pseudomonadati</taxon>
        <taxon>Pseudomonadota</taxon>
        <taxon>Alphaproteobacteria</taxon>
        <taxon>Geminicoccales</taxon>
        <taxon>Geminicoccaceae</taxon>
        <taxon>Arboricoccus</taxon>
    </lineage>
</organism>
<dbReference type="CDD" id="cd06257">
    <property type="entry name" value="DnaJ"/>
    <property type="match status" value="1"/>
</dbReference>
<gene>
    <name evidence="2" type="ORF">SAMN07250955_11451</name>
</gene>
<reference evidence="2 3" key="1">
    <citation type="submission" date="2017-06" db="EMBL/GenBank/DDBJ databases">
        <authorList>
            <person name="Kim H.J."/>
            <person name="Triplett B.A."/>
        </authorList>
    </citation>
    <scope>NUCLEOTIDE SEQUENCE [LARGE SCALE GENOMIC DNA]</scope>
    <source>
        <strain evidence="2 3">B29T1</strain>
    </source>
</reference>
<dbReference type="Proteomes" id="UP000197065">
    <property type="component" value="Unassembled WGS sequence"/>
</dbReference>
<evidence type="ECO:0000313" key="2">
    <source>
        <dbReference type="EMBL" id="SNB75992.1"/>
    </source>
</evidence>
<dbReference type="EMBL" id="FYEH01000014">
    <property type="protein sequence ID" value="SNB75992.1"/>
    <property type="molecule type" value="Genomic_DNA"/>
</dbReference>
<name>A0A212RTZ4_9PROT</name>
<sequence>MTQERQTSSVDDHLRFPWREQRLADGRRCCAWPDCHREASFRAPKSRTELRAFVWFCLDHVREYNKAWNYFLGMSQEEIDAYRRSDVTWHRPTWRFGSAGNQQGPRWYDPFGFMGEEEPQAARSKPPPPEDKPGEMRRLLELEVGFTLTELKTAYKAMVKRYHPDLHAGDKAFEERLKLVIEAYRYLKDNELYLGA</sequence>
<evidence type="ECO:0000259" key="1">
    <source>
        <dbReference type="PROSITE" id="PS50076"/>
    </source>
</evidence>
<dbReference type="InterPro" id="IPR036869">
    <property type="entry name" value="J_dom_sf"/>
</dbReference>
<proteinExistence type="predicted"/>
<dbReference type="PRINTS" id="PR00625">
    <property type="entry name" value="JDOMAIN"/>
</dbReference>
<feature type="domain" description="J" evidence="1">
    <location>
        <begin position="135"/>
        <end position="192"/>
    </location>
</feature>
<dbReference type="PROSITE" id="PS50076">
    <property type="entry name" value="DNAJ_2"/>
    <property type="match status" value="1"/>
</dbReference>
<keyword evidence="3" id="KW-1185">Reference proteome</keyword>
<dbReference type="Pfam" id="PF00226">
    <property type="entry name" value="DnaJ"/>
    <property type="match status" value="1"/>
</dbReference>
<accession>A0A212RTZ4</accession>
<dbReference type="Gene3D" id="1.10.287.110">
    <property type="entry name" value="DnaJ domain"/>
    <property type="match status" value="1"/>
</dbReference>
<dbReference type="RefSeq" id="WP_088562562.1">
    <property type="nucleotide sequence ID" value="NZ_FYEH01000014.1"/>
</dbReference>
<protein>
    <submittedName>
        <fullName evidence="2">DnaJ domain-containing protein</fullName>
    </submittedName>
</protein>
<dbReference type="InterPro" id="IPR001623">
    <property type="entry name" value="DnaJ_domain"/>
</dbReference>
<dbReference type="SMART" id="SM00271">
    <property type="entry name" value="DnaJ"/>
    <property type="match status" value="1"/>
</dbReference>
<dbReference type="SUPFAM" id="SSF46565">
    <property type="entry name" value="Chaperone J-domain"/>
    <property type="match status" value="1"/>
</dbReference>
<dbReference type="OrthoDB" id="9786294at2"/>
<dbReference type="AlphaFoldDB" id="A0A212RTZ4"/>